<dbReference type="PROSITE" id="PS50206">
    <property type="entry name" value="RHODANESE_3"/>
    <property type="match status" value="1"/>
</dbReference>
<gene>
    <name evidence="3" type="ORF">DIZ80_03410</name>
</gene>
<dbReference type="Pfam" id="PF00581">
    <property type="entry name" value="Rhodanese"/>
    <property type="match status" value="1"/>
</dbReference>
<dbReference type="CDD" id="cd00158">
    <property type="entry name" value="RHOD"/>
    <property type="match status" value="1"/>
</dbReference>
<dbReference type="EMBL" id="QFXC01000007">
    <property type="protein sequence ID" value="RDH84533.1"/>
    <property type="molecule type" value="Genomic_DNA"/>
</dbReference>
<organism evidence="3 4">
    <name type="scientific">endosymbiont of Galathealinum brachiosum</name>
    <dbReference type="NCBI Taxonomy" id="2200906"/>
    <lineage>
        <taxon>Bacteria</taxon>
        <taxon>Pseudomonadati</taxon>
        <taxon>Pseudomonadota</taxon>
        <taxon>Gammaproteobacteria</taxon>
        <taxon>sulfur-oxidizing symbionts</taxon>
    </lineage>
</organism>
<evidence type="ECO:0000256" key="1">
    <source>
        <dbReference type="SAM" id="SignalP"/>
    </source>
</evidence>
<dbReference type="InterPro" id="IPR036873">
    <property type="entry name" value="Rhodanese-like_dom_sf"/>
</dbReference>
<feature type="signal peptide" evidence="1">
    <location>
        <begin position="1"/>
        <end position="24"/>
    </location>
</feature>
<dbReference type="SUPFAM" id="SSF52821">
    <property type="entry name" value="Rhodanese/Cell cycle control phosphatase"/>
    <property type="match status" value="1"/>
</dbReference>
<evidence type="ECO:0000313" key="3">
    <source>
        <dbReference type="EMBL" id="RDH84533.1"/>
    </source>
</evidence>
<evidence type="ECO:0000313" key="4">
    <source>
        <dbReference type="Proteomes" id="UP000254266"/>
    </source>
</evidence>
<accession>A0A370DI59</accession>
<dbReference type="Gene3D" id="3.40.250.10">
    <property type="entry name" value="Rhodanese-like domain"/>
    <property type="match status" value="1"/>
</dbReference>
<dbReference type="InterPro" id="IPR001763">
    <property type="entry name" value="Rhodanese-like_dom"/>
</dbReference>
<evidence type="ECO:0000259" key="2">
    <source>
        <dbReference type="PROSITE" id="PS50206"/>
    </source>
</evidence>
<proteinExistence type="predicted"/>
<protein>
    <submittedName>
        <fullName evidence="3">Rhodanese-like domain-containing protein</fullName>
    </submittedName>
</protein>
<sequence length="239" mass="26583">MHYKQHSIYTFIFSLCMLTTPAFALDVNITKTLSGINTAHNGKVIRIQRNQDQKNVLTGGYTKTSRQCPPFCIQPINVAANVKTVAELEVLNFIKNIVNKGTGVLIDARTKSWFEKATIPGSINIPFNTFDKDSSDLVKASALAKLGVTVKSDQTDNSESLIDQMMGLMKDDTPETSNKWDFSRAKKVLLWCNGMWCGQSPRAIRGMLALGYPADKIYYYRGGMQAWQSLGLTVIKGDE</sequence>
<dbReference type="AlphaFoldDB" id="A0A370DI59"/>
<comment type="caution">
    <text evidence="3">The sequence shown here is derived from an EMBL/GenBank/DDBJ whole genome shotgun (WGS) entry which is preliminary data.</text>
</comment>
<keyword evidence="4" id="KW-1185">Reference proteome</keyword>
<reference evidence="3 4" key="1">
    <citation type="journal article" date="2018" name="ISME J.">
        <title>Endosymbiont genomes yield clues of tubeworm success.</title>
        <authorList>
            <person name="Li Y."/>
            <person name="Liles M.R."/>
            <person name="Halanych K.M."/>
        </authorList>
    </citation>
    <scope>NUCLEOTIDE SEQUENCE [LARGE SCALE GENOMIC DNA]</scope>
    <source>
        <strain evidence="3">A1464</strain>
    </source>
</reference>
<dbReference type="SMART" id="SM00450">
    <property type="entry name" value="RHOD"/>
    <property type="match status" value="1"/>
</dbReference>
<name>A0A370DI59_9GAMM</name>
<feature type="chain" id="PRO_5016629087" evidence="1">
    <location>
        <begin position="25"/>
        <end position="239"/>
    </location>
</feature>
<feature type="domain" description="Rhodanese" evidence="2">
    <location>
        <begin position="99"/>
        <end position="236"/>
    </location>
</feature>
<dbReference type="Proteomes" id="UP000254266">
    <property type="component" value="Unassembled WGS sequence"/>
</dbReference>
<keyword evidence="1" id="KW-0732">Signal</keyword>